<dbReference type="SUPFAM" id="SSF47413">
    <property type="entry name" value="lambda repressor-like DNA-binding domains"/>
    <property type="match status" value="1"/>
</dbReference>
<sequence>MKPITVYDIAKEANVSVATVSRVLNNTAPVKKATRDRITELINKYQFQPNALARSLTKKETGMIGIILPDITNPFFPEILAGFDKAARSKGYTYFLCDTVSSNEDNTDQYARESQYLSLLMEKQVDGIVMIGGRIDLAKPGQELTNEVMELGKRVPIVLVNGNLPGAGLTRVAADEKLGAELATQHLIDQGHKEIAIIGGFKHMSNTIARTQGFTRTMEKNGLPIRKEWMINGGFSVRKGFRFMEELLQGKVRPTAVVCVNDLIAFGALKAATKAGLRVPDDLSLVGYDDIPFASYTSPELTTISLKAEELGSQAADILHKLITKNKVPKLTKIVPELRIRESTAPPASLSAN</sequence>
<evidence type="ECO:0000256" key="2">
    <source>
        <dbReference type="ARBA" id="ARBA00023125"/>
    </source>
</evidence>
<dbReference type="CDD" id="cd01392">
    <property type="entry name" value="HTH_LacI"/>
    <property type="match status" value="1"/>
</dbReference>
<evidence type="ECO:0000259" key="4">
    <source>
        <dbReference type="PROSITE" id="PS50932"/>
    </source>
</evidence>
<feature type="domain" description="HTH lacI-type" evidence="4">
    <location>
        <begin position="4"/>
        <end position="58"/>
    </location>
</feature>
<dbReference type="GO" id="GO:0003700">
    <property type="term" value="F:DNA-binding transcription factor activity"/>
    <property type="evidence" value="ECO:0007669"/>
    <property type="project" value="TreeGrafter"/>
</dbReference>
<dbReference type="Gene3D" id="1.10.260.40">
    <property type="entry name" value="lambda repressor-like DNA-binding domains"/>
    <property type="match status" value="1"/>
</dbReference>
<dbReference type="InterPro" id="IPR010982">
    <property type="entry name" value="Lambda_DNA-bd_dom_sf"/>
</dbReference>
<proteinExistence type="predicted"/>
<dbReference type="CDD" id="cd06267">
    <property type="entry name" value="PBP1_LacI_sugar_binding-like"/>
    <property type="match status" value="1"/>
</dbReference>
<protein>
    <submittedName>
        <fullName evidence="5">LacI family transcriptional regulator/LacI family purine nucleotide synthesis repressor</fullName>
    </submittedName>
</protein>
<dbReference type="PANTHER" id="PTHR30146">
    <property type="entry name" value="LACI-RELATED TRANSCRIPTIONAL REPRESSOR"/>
    <property type="match status" value="1"/>
</dbReference>
<dbReference type="InterPro" id="IPR046335">
    <property type="entry name" value="LacI/GalR-like_sensor"/>
</dbReference>
<dbReference type="Pfam" id="PF00356">
    <property type="entry name" value="LacI"/>
    <property type="match status" value="1"/>
</dbReference>
<evidence type="ECO:0000256" key="3">
    <source>
        <dbReference type="ARBA" id="ARBA00023163"/>
    </source>
</evidence>
<dbReference type="PROSITE" id="PS00356">
    <property type="entry name" value="HTH_LACI_1"/>
    <property type="match status" value="1"/>
</dbReference>
<evidence type="ECO:0000256" key="1">
    <source>
        <dbReference type="ARBA" id="ARBA00023015"/>
    </source>
</evidence>
<dbReference type="Pfam" id="PF13377">
    <property type="entry name" value="Peripla_BP_3"/>
    <property type="match status" value="1"/>
</dbReference>
<gene>
    <name evidence="5" type="ORF">FHS18_002351</name>
</gene>
<keyword evidence="3" id="KW-0804">Transcription</keyword>
<dbReference type="Gene3D" id="3.40.50.2300">
    <property type="match status" value="2"/>
</dbReference>
<dbReference type="InterPro" id="IPR028082">
    <property type="entry name" value="Peripla_BP_I"/>
</dbReference>
<keyword evidence="2" id="KW-0238">DNA-binding</keyword>
<evidence type="ECO:0000313" key="6">
    <source>
        <dbReference type="Proteomes" id="UP000570361"/>
    </source>
</evidence>
<dbReference type="PROSITE" id="PS50932">
    <property type="entry name" value="HTH_LACI_2"/>
    <property type="match status" value="1"/>
</dbReference>
<dbReference type="SUPFAM" id="SSF53822">
    <property type="entry name" value="Periplasmic binding protein-like I"/>
    <property type="match status" value="1"/>
</dbReference>
<dbReference type="PRINTS" id="PR00036">
    <property type="entry name" value="HTHLACI"/>
</dbReference>
<dbReference type="Proteomes" id="UP000570361">
    <property type="component" value="Unassembled WGS sequence"/>
</dbReference>
<dbReference type="PANTHER" id="PTHR30146:SF109">
    <property type="entry name" value="HTH-TYPE TRANSCRIPTIONAL REGULATOR GALS"/>
    <property type="match status" value="1"/>
</dbReference>
<accession>A0A7W5AWV4</accession>
<dbReference type="RefSeq" id="WP_183600152.1">
    <property type="nucleotide sequence ID" value="NZ_JACHXK010000004.1"/>
</dbReference>
<dbReference type="InterPro" id="IPR000843">
    <property type="entry name" value="HTH_LacI"/>
</dbReference>
<organism evidence="5 6">
    <name type="scientific">Paenibacillus phyllosphaerae</name>
    <dbReference type="NCBI Taxonomy" id="274593"/>
    <lineage>
        <taxon>Bacteria</taxon>
        <taxon>Bacillati</taxon>
        <taxon>Bacillota</taxon>
        <taxon>Bacilli</taxon>
        <taxon>Bacillales</taxon>
        <taxon>Paenibacillaceae</taxon>
        <taxon>Paenibacillus</taxon>
    </lineage>
</organism>
<dbReference type="SMART" id="SM00354">
    <property type="entry name" value="HTH_LACI"/>
    <property type="match status" value="1"/>
</dbReference>
<dbReference type="AlphaFoldDB" id="A0A7W5AWV4"/>
<dbReference type="GO" id="GO:0000976">
    <property type="term" value="F:transcription cis-regulatory region binding"/>
    <property type="evidence" value="ECO:0007669"/>
    <property type="project" value="TreeGrafter"/>
</dbReference>
<dbReference type="EMBL" id="JACHXK010000004">
    <property type="protein sequence ID" value="MBB3110284.1"/>
    <property type="molecule type" value="Genomic_DNA"/>
</dbReference>
<keyword evidence="6" id="KW-1185">Reference proteome</keyword>
<evidence type="ECO:0000313" key="5">
    <source>
        <dbReference type="EMBL" id="MBB3110284.1"/>
    </source>
</evidence>
<keyword evidence="1" id="KW-0805">Transcription regulation</keyword>
<reference evidence="5 6" key="1">
    <citation type="submission" date="2020-08" db="EMBL/GenBank/DDBJ databases">
        <title>Genomic Encyclopedia of Type Strains, Phase III (KMG-III): the genomes of soil and plant-associated and newly described type strains.</title>
        <authorList>
            <person name="Whitman W."/>
        </authorList>
    </citation>
    <scope>NUCLEOTIDE SEQUENCE [LARGE SCALE GENOMIC DNA]</scope>
    <source>
        <strain evidence="5 6">CECT 5862</strain>
    </source>
</reference>
<name>A0A7W5AWV4_9BACL</name>
<comment type="caution">
    <text evidence="5">The sequence shown here is derived from an EMBL/GenBank/DDBJ whole genome shotgun (WGS) entry which is preliminary data.</text>
</comment>